<proteinExistence type="inferred from homology"/>
<dbReference type="PANTHER" id="PTHR32089:SF114">
    <property type="entry name" value="METHYL-ACCEPTING CHEMOTAXIS PROTEIN MCPB"/>
    <property type="match status" value="1"/>
</dbReference>
<keyword evidence="4 6" id="KW-0807">Transducer</keyword>
<dbReference type="Gene3D" id="1.10.287.950">
    <property type="entry name" value="Methyl-accepting chemotaxis protein"/>
    <property type="match status" value="1"/>
</dbReference>
<keyword evidence="2" id="KW-1003">Cell membrane</keyword>
<dbReference type="InterPro" id="IPR004089">
    <property type="entry name" value="MCPsignal_dom"/>
</dbReference>
<dbReference type="Proteomes" id="UP001649230">
    <property type="component" value="Chromosome"/>
</dbReference>
<feature type="domain" description="HAMP" evidence="9">
    <location>
        <begin position="312"/>
        <end position="364"/>
    </location>
</feature>
<gene>
    <name evidence="10" type="ORF">L0M14_19030</name>
</gene>
<feature type="domain" description="Methyl-accepting transducer" evidence="8">
    <location>
        <begin position="383"/>
        <end position="640"/>
    </location>
</feature>
<dbReference type="CDD" id="cd06225">
    <property type="entry name" value="HAMP"/>
    <property type="match status" value="1"/>
</dbReference>
<dbReference type="SUPFAM" id="SSF58104">
    <property type="entry name" value="Methyl-accepting chemotaxis protein (MCP) signaling domain"/>
    <property type="match status" value="1"/>
</dbReference>
<feature type="transmembrane region" description="Helical" evidence="7">
    <location>
        <begin position="12"/>
        <end position="34"/>
    </location>
</feature>
<evidence type="ECO:0000313" key="11">
    <source>
        <dbReference type="Proteomes" id="UP001649230"/>
    </source>
</evidence>
<evidence type="ECO:0000259" key="9">
    <source>
        <dbReference type="PROSITE" id="PS50885"/>
    </source>
</evidence>
<evidence type="ECO:0000259" key="8">
    <source>
        <dbReference type="PROSITE" id="PS50111"/>
    </source>
</evidence>
<evidence type="ECO:0000256" key="5">
    <source>
        <dbReference type="ARBA" id="ARBA00029447"/>
    </source>
</evidence>
<dbReference type="Pfam" id="PF00672">
    <property type="entry name" value="HAMP"/>
    <property type="match status" value="1"/>
</dbReference>
<evidence type="ECO:0000313" key="10">
    <source>
        <dbReference type="EMBL" id="UJF31847.1"/>
    </source>
</evidence>
<dbReference type="RefSeq" id="WP_235118192.1">
    <property type="nucleotide sequence ID" value="NZ_CP090978.1"/>
</dbReference>
<reference evidence="10 11" key="1">
    <citation type="journal article" date="2024" name="Int. J. Syst. Evol. Microbiol.">
        <title>Paenibacillus hexagrammi sp. nov., a novel bacterium isolated from the gut content of Hexagrammos agrammus.</title>
        <authorList>
            <person name="Jung H.K."/>
            <person name="Kim D.G."/>
            <person name="Zin H."/>
            <person name="Park J."/>
            <person name="Jung H."/>
            <person name="Kim Y.O."/>
            <person name="Kong H.J."/>
            <person name="Kim J.W."/>
            <person name="Kim Y.S."/>
        </authorList>
    </citation>
    <scope>NUCLEOTIDE SEQUENCE [LARGE SCALE GENOMIC DNA]</scope>
    <source>
        <strain evidence="10 11">YPD9-1</strain>
    </source>
</reference>
<dbReference type="PANTHER" id="PTHR32089">
    <property type="entry name" value="METHYL-ACCEPTING CHEMOTAXIS PROTEIN MCPB"/>
    <property type="match status" value="1"/>
</dbReference>
<evidence type="ECO:0000256" key="6">
    <source>
        <dbReference type="PROSITE-ProRule" id="PRU00284"/>
    </source>
</evidence>
<evidence type="ECO:0000256" key="3">
    <source>
        <dbReference type="ARBA" id="ARBA00023136"/>
    </source>
</evidence>
<protein>
    <submittedName>
        <fullName evidence="10">Methyl-accepting chemotaxis protein</fullName>
    </submittedName>
</protein>
<keyword evidence="3 7" id="KW-0472">Membrane</keyword>
<dbReference type="SMART" id="SM00283">
    <property type="entry name" value="MA"/>
    <property type="match status" value="1"/>
</dbReference>
<evidence type="ECO:0000256" key="7">
    <source>
        <dbReference type="SAM" id="Phobius"/>
    </source>
</evidence>
<sequence>MQKLNSIKAALITWMMGIVIIPILLVTGLSYLLAQHIIEDKVGTYSEQLVQQISGNISYTNQSIEDVTLSLLKNKTITDQVEKPNADIQREATRRDSINKTLLNELLANEELHSIRIYGKGTEYYAAARGHDTPTASLENDTFRNGQLFKAAKMSKGEMIWATGLDGNFDQIYVIRKITYSYSRDVSAVLVVGVNSSAYMERLKGLDLGNDGSFYIIDSSGNYVLHSHGQEIGTEHGNDFVKKELLEQHSGLLRSNGKLVTFTTLSNGWKLATETSLDYLLEDLGILRNVSFVICLSLLVICFIVVLLVTRRLIERPINRLIVHMQAVRDGRFDQIAPGSAKLEIQLLHTGFNDMVTKIDQLVSSSKEVSSTLLKHSDEIKTLIAASVESSRQINVTMNDLAAGSSRQAEDAGSMNSSMKTLVEQLDEIKDKLAEVNVVSKGTQDFCKSKYNQIEALKDQNNKSLQMTKQISLDAQLVEEKVKHITQFVKMISEISAQTNLLALNASIEAARAGEGGKGFAVVASEVKKLAEQTHQSTKHIHEMARVIDEQIASMIKNVNQGQHIFERQEHYVNETEQVFTHIVQALDHSIHEFEKVNDKIEQNNEHTRNTEHAIESIAAITQQSAAGIEEITAIIEEQTKTMTVIMEGSEELNVLAQAMNESLQINKKIS</sequence>
<dbReference type="SMART" id="SM00304">
    <property type="entry name" value="HAMP"/>
    <property type="match status" value="1"/>
</dbReference>
<keyword evidence="7" id="KW-1133">Transmembrane helix</keyword>
<comment type="subcellular location">
    <subcellularLocation>
        <location evidence="1">Cell membrane</location>
    </subcellularLocation>
</comment>
<dbReference type="PROSITE" id="PS50111">
    <property type="entry name" value="CHEMOTAXIS_TRANSDUC_2"/>
    <property type="match status" value="1"/>
</dbReference>
<keyword evidence="11" id="KW-1185">Reference proteome</keyword>
<name>A0ABY3SDF5_9BACL</name>
<dbReference type="PROSITE" id="PS50885">
    <property type="entry name" value="HAMP"/>
    <property type="match status" value="1"/>
</dbReference>
<dbReference type="Pfam" id="PF00015">
    <property type="entry name" value="MCPsignal"/>
    <property type="match status" value="1"/>
</dbReference>
<accession>A0ABY3SDF5</accession>
<dbReference type="InterPro" id="IPR003660">
    <property type="entry name" value="HAMP_dom"/>
</dbReference>
<evidence type="ECO:0000256" key="1">
    <source>
        <dbReference type="ARBA" id="ARBA00004236"/>
    </source>
</evidence>
<keyword evidence="7" id="KW-0812">Transmembrane</keyword>
<evidence type="ECO:0000256" key="2">
    <source>
        <dbReference type="ARBA" id="ARBA00022475"/>
    </source>
</evidence>
<dbReference type="EMBL" id="CP090978">
    <property type="protein sequence ID" value="UJF31847.1"/>
    <property type="molecule type" value="Genomic_DNA"/>
</dbReference>
<comment type="similarity">
    <text evidence="5">Belongs to the methyl-accepting chemotaxis (MCP) protein family.</text>
</comment>
<dbReference type="Gene3D" id="6.10.340.10">
    <property type="match status" value="1"/>
</dbReference>
<evidence type="ECO:0000256" key="4">
    <source>
        <dbReference type="ARBA" id="ARBA00023224"/>
    </source>
</evidence>
<organism evidence="10 11">
    <name type="scientific">Paenibacillus hexagrammi</name>
    <dbReference type="NCBI Taxonomy" id="2908839"/>
    <lineage>
        <taxon>Bacteria</taxon>
        <taxon>Bacillati</taxon>
        <taxon>Bacillota</taxon>
        <taxon>Bacilli</taxon>
        <taxon>Bacillales</taxon>
        <taxon>Paenibacillaceae</taxon>
        <taxon>Paenibacillus</taxon>
    </lineage>
</organism>
<feature type="transmembrane region" description="Helical" evidence="7">
    <location>
        <begin position="290"/>
        <end position="310"/>
    </location>
</feature>